<dbReference type="Pfam" id="PF12680">
    <property type="entry name" value="SnoaL_2"/>
    <property type="match status" value="1"/>
</dbReference>
<dbReference type="AlphaFoldDB" id="A0A258D255"/>
<name>A0A258D255_CAUVI</name>
<reference evidence="2 3" key="1">
    <citation type="submission" date="2017-03" db="EMBL/GenBank/DDBJ databases">
        <title>Lifting the veil on microbial sulfur biogeochemistry in mining wastewaters.</title>
        <authorList>
            <person name="Kantor R.S."/>
            <person name="Colenbrander Nelson T."/>
            <person name="Marshall S."/>
            <person name="Bennett D."/>
            <person name="Apte S."/>
            <person name="Camacho D."/>
            <person name="Thomas B.C."/>
            <person name="Warren L.A."/>
            <person name="Banfield J.F."/>
        </authorList>
    </citation>
    <scope>NUCLEOTIDE SEQUENCE [LARGE SCALE GENOMIC DNA]</scope>
    <source>
        <strain evidence="2">32-67-7</strain>
    </source>
</reference>
<dbReference type="SUPFAM" id="SSF54427">
    <property type="entry name" value="NTF2-like"/>
    <property type="match status" value="1"/>
</dbReference>
<gene>
    <name evidence="2" type="ORF">B7Z12_13330</name>
</gene>
<feature type="domain" description="SnoaL-like" evidence="1">
    <location>
        <begin position="9"/>
        <end position="109"/>
    </location>
</feature>
<dbReference type="Proteomes" id="UP000215616">
    <property type="component" value="Unassembled WGS sequence"/>
</dbReference>
<protein>
    <recommendedName>
        <fullName evidence="1">SnoaL-like domain-containing protein</fullName>
    </recommendedName>
</protein>
<organism evidence="2 3">
    <name type="scientific">Caulobacter vibrioides</name>
    <name type="common">Caulobacter crescentus</name>
    <dbReference type="NCBI Taxonomy" id="155892"/>
    <lineage>
        <taxon>Bacteria</taxon>
        <taxon>Pseudomonadati</taxon>
        <taxon>Pseudomonadota</taxon>
        <taxon>Alphaproteobacteria</taxon>
        <taxon>Caulobacterales</taxon>
        <taxon>Caulobacteraceae</taxon>
        <taxon>Caulobacter</taxon>
    </lineage>
</organism>
<accession>A0A258D255</accession>
<proteinExistence type="predicted"/>
<evidence type="ECO:0000259" key="1">
    <source>
        <dbReference type="Pfam" id="PF12680"/>
    </source>
</evidence>
<dbReference type="EMBL" id="NCDQ01000221">
    <property type="protein sequence ID" value="OYX01809.1"/>
    <property type="molecule type" value="Genomic_DNA"/>
</dbReference>
<dbReference type="InterPro" id="IPR032710">
    <property type="entry name" value="NTF2-like_dom_sf"/>
</dbReference>
<evidence type="ECO:0000313" key="2">
    <source>
        <dbReference type="EMBL" id="OYX01809.1"/>
    </source>
</evidence>
<comment type="caution">
    <text evidence="2">The sequence shown here is derived from an EMBL/GenBank/DDBJ whole genome shotgun (WGS) entry which is preliminary data.</text>
</comment>
<dbReference type="Gene3D" id="3.10.450.50">
    <property type="match status" value="1"/>
</dbReference>
<evidence type="ECO:0000313" key="3">
    <source>
        <dbReference type="Proteomes" id="UP000215616"/>
    </source>
</evidence>
<sequence length="118" mass="13185">MTTLREVLEEAFAVFNSCEAAELRRFIHPDATWPNTLETGEALIGQNAVLAHFARLFATLRPNIQLIAVIEEAEDALTVDAQYAVETEEGQVWSDTRARLTYHFRDGLLSGMTILSGF</sequence>
<dbReference type="InterPro" id="IPR037401">
    <property type="entry name" value="SnoaL-like"/>
</dbReference>